<keyword evidence="2" id="KW-0342">GTP-binding</keyword>
<evidence type="ECO:0000256" key="1">
    <source>
        <dbReference type="ARBA" id="ARBA00022741"/>
    </source>
</evidence>
<dbReference type="GO" id="GO:0005525">
    <property type="term" value="F:GTP binding"/>
    <property type="evidence" value="ECO:0007669"/>
    <property type="project" value="UniProtKB-KW"/>
</dbReference>
<comment type="caution">
    <text evidence="5">The sequence shown here is derived from an EMBL/GenBank/DDBJ whole genome shotgun (WGS) entry which is preliminary data.</text>
</comment>
<dbReference type="InterPro" id="IPR020568">
    <property type="entry name" value="Ribosomal_Su5_D2-typ_SF"/>
</dbReference>
<dbReference type="OrthoDB" id="364892at2759"/>
<dbReference type="Gene3D" id="3.30.230.10">
    <property type="match status" value="1"/>
</dbReference>
<dbReference type="InterPro" id="IPR000640">
    <property type="entry name" value="EFG_V-like"/>
</dbReference>
<dbReference type="Gene3D" id="3.40.50.300">
    <property type="entry name" value="P-loop containing nucleotide triphosphate hydrolases"/>
    <property type="match status" value="1"/>
</dbReference>
<evidence type="ECO:0000313" key="5">
    <source>
        <dbReference type="EMBL" id="EPY28727.1"/>
    </source>
</evidence>
<feature type="compositionally biased region" description="Low complexity" evidence="3">
    <location>
        <begin position="591"/>
        <end position="602"/>
    </location>
</feature>
<reference evidence="5 6" key="1">
    <citation type="journal article" date="2013" name="PLoS ONE">
        <title>Predicting the Proteins of Angomonas deanei, Strigomonas culicis and Their Respective Endosymbionts Reveals New Aspects of the Trypanosomatidae Family.</title>
        <authorList>
            <person name="Motta M.C."/>
            <person name="Martins A.C."/>
            <person name="de Souza S.S."/>
            <person name="Catta-Preta C.M."/>
            <person name="Silva R."/>
            <person name="Klein C.C."/>
            <person name="de Almeida L.G."/>
            <person name="de Lima Cunha O."/>
            <person name="Ciapina L.P."/>
            <person name="Brocchi M."/>
            <person name="Colabardini A.C."/>
            <person name="de Araujo Lima B."/>
            <person name="Machado C.R."/>
            <person name="de Almeida Soares C.M."/>
            <person name="Probst C.M."/>
            <person name="de Menezes C.B."/>
            <person name="Thompson C.E."/>
            <person name="Bartholomeu D.C."/>
            <person name="Gradia D.F."/>
            <person name="Pavoni D.P."/>
            <person name="Grisard E.C."/>
            <person name="Fantinatti-Garboggini F."/>
            <person name="Marchini F.K."/>
            <person name="Rodrigues-Luiz G.F."/>
            <person name="Wagner G."/>
            <person name="Goldman G.H."/>
            <person name="Fietto J.L."/>
            <person name="Elias M.C."/>
            <person name="Goldman M.H."/>
            <person name="Sagot M.F."/>
            <person name="Pereira M."/>
            <person name="Stoco P.H."/>
            <person name="de Mendonca-Neto R.P."/>
            <person name="Teixeira S.M."/>
            <person name="Maciel T.E."/>
            <person name="de Oliveira Mendes T.A."/>
            <person name="Urmenyi T.P."/>
            <person name="de Souza W."/>
            <person name="Schenkman S."/>
            <person name="de Vasconcelos A.T."/>
        </authorList>
    </citation>
    <scope>NUCLEOTIDE SEQUENCE [LARGE SCALE GENOMIC DNA]</scope>
</reference>
<evidence type="ECO:0000259" key="4">
    <source>
        <dbReference type="SMART" id="SM00838"/>
    </source>
</evidence>
<keyword evidence="5" id="KW-0687">Ribonucleoprotein</keyword>
<dbReference type="AlphaFoldDB" id="S9UD34"/>
<dbReference type="PANTHER" id="PTHR42908:SF6">
    <property type="entry name" value="116 KDA U5 SMALL NUCLEAR RIBONUCLEOPROTEIN COMPONENT"/>
    <property type="match status" value="1"/>
</dbReference>
<keyword evidence="1" id="KW-0547">Nucleotide-binding</keyword>
<dbReference type="InterPro" id="IPR035647">
    <property type="entry name" value="EFG_III/V"/>
</dbReference>
<keyword evidence="6" id="KW-1185">Reference proteome</keyword>
<dbReference type="SUPFAM" id="SSF54211">
    <property type="entry name" value="Ribosomal protein S5 domain 2-like"/>
    <property type="match status" value="1"/>
</dbReference>
<accession>S9UD34</accession>
<dbReference type="FunFam" id="3.30.70.870:FF:000002">
    <property type="entry name" value="Translation elongation factor 2"/>
    <property type="match status" value="1"/>
</dbReference>
<evidence type="ECO:0000256" key="2">
    <source>
        <dbReference type="ARBA" id="ARBA00023134"/>
    </source>
</evidence>
<dbReference type="GO" id="GO:0030623">
    <property type="term" value="F:U5 snRNA binding"/>
    <property type="evidence" value="ECO:0007669"/>
    <property type="project" value="TreeGrafter"/>
</dbReference>
<feature type="domain" description="Elongation factor EFG" evidence="4">
    <location>
        <begin position="615"/>
        <end position="686"/>
    </location>
</feature>
<dbReference type="GO" id="GO:0046540">
    <property type="term" value="C:U4/U6 x U5 tri-snRNP complex"/>
    <property type="evidence" value="ECO:0007669"/>
    <property type="project" value="TreeGrafter"/>
</dbReference>
<dbReference type="GO" id="GO:0071007">
    <property type="term" value="C:U2-type catalytic step 2 spliceosome"/>
    <property type="evidence" value="ECO:0007669"/>
    <property type="project" value="TreeGrafter"/>
</dbReference>
<evidence type="ECO:0000256" key="3">
    <source>
        <dbReference type="SAM" id="MobiDB-lite"/>
    </source>
</evidence>
<dbReference type="GO" id="GO:0005829">
    <property type="term" value="C:cytosol"/>
    <property type="evidence" value="ECO:0007669"/>
    <property type="project" value="TreeGrafter"/>
</dbReference>
<gene>
    <name evidence="5" type="ORF">STCU_04911</name>
</gene>
<protein>
    <submittedName>
        <fullName evidence="5">116 kDa U5 small nuclear ribonucleoprotein component</fullName>
    </submittedName>
</protein>
<dbReference type="Gene3D" id="3.30.70.870">
    <property type="entry name" value="Elongation Factor G (Translational Gtpase), domain 3"/>
    <property type="match status" value="1"/>
</dbReference>
<dbReference type="SMART" id="SM00838">
    <property type="entry name" value="EFG_C"/>
    <property type="match status" value="1"/>
</dbReference>
<dbReference type="Proteomes" id="UP000015354">
    <property type="component" value="Unassembled WGS sequence"/>
</dbReference>
<sequence>MPLVLVITKMDRLILDLKLPPQDAYRKLRHLIDTLNNLIVSFGGAQASRRLVSPENGTVCFSSAQLSFFFSLETFAKKYADVYPTLDTAAFAQKLWGQVHFEKGAFGKITNIRQKPTFVAFVLEPLYKIVAHAVTGKGHESLTTGLKPLPRSPLSAAREAVQLFLGEAAGEGMDALLSVLPRSLSRLPWLREQYGATALGESPTEGLDGAPHSTTVCAISPLLRRFREEEPAAVVRVLQGELRPGTPLVVRDNYTSDMDPYYTIQVSGVYTRTVEKGYVPLQHARAGQVVYVTGLPARAGSHLLLVGGTAVAPLLRAGTNVEEGDEDEDARQRVDALRLHPFLRAEAHVHVSLELKEPSAAARVEASAQTLLRTSPGVDIRKEETGEYTFSGAGELHLNAVLRELRQDLCAGVALGLSQPFVSFSETVLEAEGALATVGGRPTEALGFVSGAMDAGLAEAVAYERLDLPSLVAPAAGPAAHTVRLWTTLRKQYHMDALDAQHIIAAGPDKTKGPSILIDDTLPEEVQFAPLSTRHRQAVVAGFRSALAAGPLIGELVRATQVKLIFADVEHASTRDAVILGARPQRREGSPPGRQAAPAGARVPHRGAVHRGGGGEVTEIVRSRRGAIVGEEPIPATVLLRLRAMVPAIETFGLEAQIRMMTHGQAFPCYEFARWDLVPGDPYDASIRLGPLEPAKGHQLARDFVAKTRFRKGLAPL</sequence>
<dbReference type="InterPro" id="IPR027417">
    <property type="entry name" value="P-loop_NTPase"/>
</dbReference>
<organism evidence="5 6">
    <name type="scientific">Strigomonas culicis</name>
    <dbReference type="NCBI Taxonomy" id="28005"/>
    <lineage>
        <taxon>Eukaryota</taxon>
        <taxon>Discoba</taxon>
        <taxon>Euglenozoa</taxon>
        <taxon>Kinetoplastea</taxon>
        <taxon>Metakinetoplastina</taxon>
        <taxon>Trypanosomatida</taxon>
        <taxon>Trypanosomatidae</taxon>
        <taxon>Strigomonadinae</taxon>
        <taxon>Strigomonas</taxon>
    </lineage>
</organism>
<dbReference type="SUPFAM" id="SSF52540">
    <property type="entry name" value="P-loop containing nucleoside triphosphate hydrolases"/>
    <property type="match status" value="1"/>
</dbReference>
<dbReference type="GO" id="GO:0003924">
    <property type="term" value="F:GTPase activity"/>
    <property type="evidence" value="ECO:0007669"/>
    <property type="project" value="TreeGrafter"/>
</dbReference>
<feature type="region of interest" description="Disordered" evidence="3">
    <location>
        <begin position="584"/>
        <end position="616"/>
    </location>
</feature>
<dbReference type="Pfam" id="PF00679">
    <property type="entry name" value="EFG_C"/>
    <property type="match status" value="1"/>
</dbReference>
<proteinExistence type="predicted"/>
<evidence type="ECO:0000313" key="6">
    <source>
        <dbReference type="Proteomes" id="UP000015354"/>
    </source>
</evidence>
<dbReference type="EMBL" id="ATMH01004911">
    <property type="protein sequence ID" value="EPY28727.1"/>
    <property type="molecule type" value="Genomic_DNA"/>
</dbReference>
<name>S9UD34_9TRYP</name>
<dbReference type="Gene3D" id="3.30.70.240">
    <property type="match status" value="1"/>
</dbReference>
<dbReference type="InterPro" id="IPR014721">
    <property type="entry name" value="Ribsml_uS5_D2-typ_fold_subgr"/>
</dbReference>
<dbReference type="PANTHER" id="PTHR42908">
    <property type="entry name" value="TRANSLATION ELONGATION FACTOR-RELATED"/>
    <property type="match status" value="1"/>
</dbReference>
<dbReference type="GO" id="GO:0000398">
    <property type="term" value="P:mRNA splicing, via spliceosome"/>
    <property type="evidence" value="ECO:0007669"/>
    <property type="project" value="TreeGrafter"/>
</dbReference>
<dbReference type="SUPFAM" id="SSF54980">
    <property type="entry name" value="EF-G C-terminal domain-like"/>
    <property type="match status" value="2"/>
</dbReference>